<reference evidence="1 2" key="1">
    <citation type="submission" date="2015-03" db="EMBL/GenBank/DDBJ databases">
        <title>Comparative analysis of the OM43 clade including a novel species from Red Sea uncovers genomic and metabolic diversity among marine methylotrophs.</title>
        <authorList>
            <person name="Jimenez-Infante F."/>
            <person name="Ngugi D.K."/>
            <person name="Vinu M."/>
            <person name="Alam I."/>
            <person name="Kamau A."/>
            <person name="Blom J."/>
            <person name="Bajic V.B."/>
            <person name="Stingl U."/>
        </authorList>
    </citation>
    <scope>NUCLEOTIDE SEQUENCE [LARGE SCALE GENOMIC DNA]</scope>
    <source>
        <strain evidence="1 2">MBRSH7</strain>
    </source>
</reference>
<proteinExistence type="predicted"/>
<evidence type="ECO:0008006" key="3">
    <source>
        <dbReference type="Google" id="ProtNLM"/>
    </source>
</evidence>
<protein>
    <recommendedName>
        <fullName evidence="3">Protein kinase domain-containing protein</fullName>
    </recommendedName>
</protein>
<name>A0A0H4IY20_9PROT</name>
<organism evidence="1 2">
    <name type="scientific">Methylophilales bacterium MBRS-H7</name>
    <dbReference type="NCBI Taxonomy" id="1623450"/>
    <lineage>
        <taxon>Bacteria</taxon>
        <taxon>Pseudomonadati</taxon>
        <taxon>Pseudomonadota</taxon>
        <taxon>Betaproteobacteria</taxon>
        <taxon>Nitrosomonadales</taxon>
        <taxon>OM43 clade</taxon>
    </lineage>
</organism>
<dbReference type="Proteomes" id="UP000066549">
    <property type="component" value="Chromosome"/>
</dbReference>
<evidence type="ECO:0000313" key="2">
    <source>
        <dbReference type="Proteomes" id="UP000066549"/>
    </source>
</evidence>
<evidence type="ECO:0000313" key="1">
    <source>
        <dbReference type="EMBL" id="AKO65876.1"/>
    </source>
</evidence>
<keyword evidence="2" id="KW-1185">Reference proteome</keyword>
<dbReference type="Gene3D" id="1.10.510.10">
    <property type="entry name" value="Transferase(Phosphotransferase) domain 1"/>
    <property type="match status" value="1"/>
</dbReference>
<dbReference type="SUPFAM" id="SSF56112">
    <property type="entry name" value="Protein kinase-like (PK-like)"/>
    <property type="match status" value="1"/>
</dbReference>
<sequence>MKLSHIFTNLKYLSQFLLFYARSNIRNIEKADARHVVPENFIGVNIASNENEETDEYILDKIQDLEVKNLRIYFTYQDLNNHKARLLKKLKHFSGSIIVNLSPPPKDAVNISTEHGMIAWKNFINKFFNDFKEIPFAVEIGSTINRPSWTKLTFKSFFMIWASTYSVCRIHKRSIIGPNITDFEPFINFGIYKSLQSKHQLPDEISNNLFVERTIEPEPYDRRIFLRKYPRLFKFDIYKKSALYKVIAEHFNIKSLISPCAFWSKKRVNRLIGQPNLQRSKYVTRYFALLAAKGDFSKVFWGPLICGREGLISNSIKEPDYPKLEQVTYYKEARGQISDFNIKKMYYALRFFNTTIPGAKFIKDYSYDQNIHILEFEKNNQIIHLIWTQNNLIQDIQLHYHLNDLSNGQYKDHLGNEIETPHTITENPIYIFWNKLNQPNLIQAPKISNHYFIHHNSEKYFFLHDAEWNGLIKVNNKMALNSFLKACHPSKLVSPDKKDSLRLSRNAVWIHDIPNLGKVVIKKPAHVYPHKHFLDRHRPNKSIRAWNGANALLAKGINTAPPIAVFSKKNDKTGLENFYICSHSDAYNFNDLALHFQTENTFKGLSKRHIFERTARFINDMHGRGLFFNDLSAGNLFININDKHFDFELIDTGRVKNFYSNLSFQSRKKQRMKDIVRLLNKFDWETRNIFLKYYFQFNNQSLTLLDKLSLIRYDIFVETKRYRKKIQKKLS</sequence>
<dbReference type="Pfam" id="PF06293">
    <property type="entry name" value="Kdo"/>
    <property type="match status" value="1"/>
</dbReference>
<gene>
    <name evidence="1" type="ORF">VI33_03940</name>
</gene>
<accession>A0A0H4IY20</accession>
<dbReference type="EMBL" id="CP011002">
    <property type="protein sequence ID" value="AKO65876.1"/>
    <property type="molecule type" value="Genomic_DNA"/>
</dbReference>
<dbReference type="InterPro" id="IPR011009">
    <property type="entry name" value="Kinase-like_dom_sf"/>
</dbReference>
<dbReference type="AlphaFoldDB" id="A0A0H4IY20"/>
<dbReference type="OrthoDB" id="8530337at2"/>